<dbReference type="Gene3D" id="3.30.560.10">
    <property type="entry name" value="Glucose Oxidase, domain 3"/>
    <property type="match status" value="1"/>
</dbReference>
<evidence type="ECO:0000313" key="6">
    <source>
        <dbReference type="EMBL" id="KAJ6644515.1"/>
    </source>
</evidence>
<dbReference type="InterPro" id="IPR000172">
    <property type="entry name" value="GMC_OxRdtase_N"/>
</dbReference>
<dbReference type="Gene3D" id="3.50.50.60">
    <property type="entry name" value="FAD/NAD(P)-binding domain"/>
    <property type="match status" value="1"/>
</dbReference>
<feature type="non-terminal residue" evidence="6">
    <location>
        <position position="577"/>
    </location>
</feature>
<dbReference type="PANTHER" id="PTHR11552">
    <property type="entry name" value="GLUCOSE-METHANOL-CHOLINE GMC OXIDOREDUCTASE"/>
    <property type="match status" value="1"/>
</dbReference>
<comment type="similarity">
    <text evidence="1 3">Belongs to the GMC oxidoreductase family.</text>
</comment>
<evidence type="ECO:0000256" key="1">
    <source>
        <dbReference type="ARBA" id="ARBA00010790"/>
    </source>
</evidence>
<dbReference type="PIRSF" id="PIRSF000137">
    <property type="entry name" value="Alcohol_oxidase"/>
    <property type="match status" value="1"/>
</dbReference>
<dbReference type="GO" id="GO:0050660">
    <property type="term" value="F:flavin adenine dinucleotide binding"/>
    <property type="evidence" value="ECO:0007669"/>
    <property type="project" value="InterPro"/>
</dbReference>
<organism evidence="6 7">
    <name type="scientific">Pseudolycoriella hygida</name>
    <dbReference type="NCBI Taxonomy" id="35572"/>
    <lineage>
        <taxon>Eukaryota</taxon>
        <taxon>Metazoa</taxon>
        <taxon>Ecdysozoa</taxon>
        <taxon>Arthropoda</taxon>
        <taxon>Hexapoda</taxon>
        <taxon>Insecta</taxon>
        <taxon>Pterygota</taxon>
        <taxon>Neoptera</taxon>
        <taxon>Endopterygota</taxon>
        <taxon>Diptera</taxon>
        <taxon>Nematocera</taxon>
        <taxon>Sciaroidea</taxon>
        <taxon>Sciaridae</taxon>
        <taxon>Pseudolycoriella</taxon>
    </lineage>
</organism>
<evidence type="ECO:0000256" key="3">
    <source>
        <dbReference type="RuleBase" id="RU003968"/>
    </source>
</evidence>
<name>A0A9Q0S5U0_9DIPT</name>
<dbReference type="Pfam" id="PF05199">
    <property type="entry name" value="GMC_oxred_C"/>
    <property type="match status" value="1"/>
</dbReference>
<dbReference type="SUPFAM" id="SSF51905">
    <property type="entry name" value="FAD/NAD(P)-binding domain"/>
    <property type="match status" value="1"/>
</dbReference>
<proteinExistence type="inferred from homology"/>
<evidence type="ECO:0000256" key="2">
    <source>
        <dbReference type="PIRSR" id="PIRSR000137-2"/>
    </source>
</evidence>
<feature type="binding site" evidence="2">
    <location>
        <begin position="96"/>
        <end position="99"/>
    </location>
    <ligand>
        <name>FAD</name>
        <dbReference type="ChEBI" id="CHEBI:57692"/>
    </ligand>
</feature>
<comment type="caution">
    <text evidence="6">The sequence shown here is derived from an EMBL/GenBank/DDBJ whole genome shotgun (WGS) entry which is preliminary data.</text>
</comment>
<dbReference type="PROSITE" id="PS00624">
    <property type="entry name" value="GMC_OXRED_2"/>
    <property type="match status" value="1"/>
</dbReference>
<dbReference type="Proteomes" id="UP001151699">
    <property type="component" value="Chromosome B"/>
</dbReference>
<evidence type="ECO:0000259" key="5">
    <source>
        <dbReference type="PROSITE" id="PS00624"/>
    </source>
</evidence>
<dbReference type="AlphaFoldDB" id="A0A9Q0S5U0"/>
<dbReference type="Pfam" id="PF00732">
    <property type="entry name" value="GMC_oxred_N"/>
    <property type="match status" value="1"/>
</dbReference>
<dbReference type="InterPro" id="IPR007867">
    <property type="entry name" value="GMC_OxRtase_C"/>
</dbReference>
<dbReference type="PANTHER" id="PTHR11552:SF227">
    <property type="entry name" value="GLUCOSE DEHYDROGENASE [FAD, QUINONE]-LIKE PROTEIN"/>
    <property type="match status" value="1"/>
</dbReference>
<keyword evidence="7" id="KW-1185">Reference proteome</keyword>
<feature type="domain" description="Glucose-methanol-choline oxidoreductase N-terminal" evidence="5">
    <location>
        <begin position="262"/>
        <end position="276"/>
    </location>
</feature>
<keyword evidence="2 3" id="KW-0274">FAD</keyword>
<keyword evidence="3" id="KW-0285">Flavoprotein</keyword>
<dbReference type="PROSITE" id="PS00623">
    <property type="entry name" value="GMC_OXRED_1"/>
    <property type="match status" value="1"/>
</dbReference>
<feature type="binding site" evidence="2">
    <location>
        <position position="88"/>
    </location>
    <ligand>
        <name>FAD</name>
        <dbReference type="ChEBI" id="CHEBI:57692"/>
    </ligand>
</feature>
<comment type="cofactor">
    <cofactor evidence="2">
        <name>FAD</name>
        <dbReference type="ChEBI" id="CHEBI:57692"/>
    </cofactor>
</comment>
<dbReference type="InterPro" id="IPR036188">
    <property type="entry name" value="FAD/NAD-bd_sf"/>
</dbReference>
<feature type="domain" description="Glucose-methanol-choline oxidoreductase N-terminal" evidence="4">
    <location>
        <begin position="86"/>
        <end position="109"/>
    </location>
</feature>
<sequence length="577" mass="63554">LMTNLWVQTPDYTKQIQQRNDWNTQYDYIIVGGGSAEAGGVENEWTKIPWMAGSLQKTELDWSFKTEPQTNACLGLVGQRSQWPLGRVLGGSSVINYMVYTRGSPKDFDNWAQLGATGWSYEEVLPYFKKSEDTEDDRLAKNGYHGSGGYLKVSTNKFKTPAIKAFLEAGAELGYETGVDYNGRSQTGFAVSQGTISNGERCSVASSFIATAANRPNLHILTRSFATKILFNEQKRAVGIEFHRNFQSHLVKAKHEVIVSAGAINSPKLLMLSGVGPKGDLEQLGIPVIADLLVGHNLQDHISPGGIHFTVKQGSGILNSRQLTDYEQAFNSYSKNREGILTLSPSEGVAFFNTKYNNDSSWPDIHVHFQAISPADDPEHSRKRAGLSKELWENVYAPYIGRDTFTIGPVVLRLQSVGYTKLRSTDPYDDPIIDPKYFSHPEDIKRAVDGMKMGIAIGKTKAFAKLGAELFTTKFPGCEELEQFSDEYLECVVRTYTATSYHPAGTCKMGAVNDVTAVVDPRLNVLGGISGLRVVDASIMPLVVSGNTNAPTIMIAEKAADMIKQAREKSQYLKTEL</sequence>
<evidence type="ECO:0000259" key="4">
    <source>
        <dbReference type="PROSITE" id="PS00623"/>
    </source>
</evidence>
<reference evidence="6" key="1">
    <citation type="submission" date="2022-07" db="EMBL/GenBank/DDBJ databases">
        <authorList>
            <person name="Trinca V."/>
            <person name="Uliana J.V.C."/>
            <person name="Torres T.T."/>
            <person name="Ward R.J."/>
            <person name="Monesi N."/>
        </authorList>
    </citation>
    <scope>NUCLEOTIDE SEQUENCE</scope>
    <source>
        <strain evidence="6">HSMRA1968</strain>
        <tissue evidence="6">Whole embryos</tissue>
    </source>
</reference>
<protein>
    <submittedName>
        <fullName evidence="6">Glucose dehydrogenase [FAD, quinone]</fullName>
    </submittedName>
</protein>
<dbReference type="InterPro" id="IPR012132">
    <property type="entry name" value="GMC_OxRdtase"/>
</dbReference>
<evidence type="ECO:0000313" key="7">
    <source>
        <dbReference type="Proteomes" id="UP001151699"/>
    </source>
</evidence>
<dbReference type="SUPFAM" id="SSF54373">
    <property type="entry name" value="FAD-linked reductases, C-terminal domain"/>
    <property type="match status" value="1"/>
</dbReference>
<dbReference type="OrthoDB" id="7733254at2759"/>
<accession>A0A9Q0S5U0</accession>
<gene>
    <name evidence="6" type="primary">Gld_0</name>
    <name evidence="6" type="ORF">Bhyg_09484</name>
</gene>
<dbReference type="GO" id="GO:0016614">
    <property type="term" value="F:oxidoreductase activity, acting on CH-OH group of donors"/>
    <property type="evidence" value="ECO:0007669"/>
    <property type="project" value="InterPro"/>
</dbReference>
<dbReference type="EMBL" id="WJQU01000002">
    <property type="protein sequence ID" value="KAJ6644515.1"/>
    <property type="molecule type" value="Genomic_DNA"/>
</dbReference>